<gene>
    <name evidence="11" type="primary">EOG090X0DYO</name>
</gene>
<proteinExistence type="evidence at transcript level"/>
<evidence type="ECO:0000256" key="1">
    <source>
        <dbReference type="ARBA" id="ARBA00004173"/>
    </source>
</evidence>
<dbReference type="GO" id="GO:0006396">
    <property type="term" value="P:RNA processing"/>
    <property type="evidence" value="ECO:0007669"/>
    <property type="project" value="InterPro"/>
</dbReference>
<dbReference type="Gene3D" id="3.30.160.20">
    <property type="match status" value="1"/>
</dbReference>
<comment type="similarity">
    <text evidence="7">Belongs to the ribonuclease III family. Mitochondrion-specific ribosomal protein mL44 subfamily.</text>
</comment>
<dbReference type="GO" id="GO:0004525">
    <property type="term" value="F:ribonuclease III activity"/>
    <property type="evidence" value="ECO:0007669"/>
    <property type="project" value="InterPro"/>
</dbReference>
<dbReference type="SMART" id="SM00535">
    <property type="entry name" value="RIBOc"/>
    <property type="match status" value="1"/>
</dbReference>
<name>A0A4Y7M198_9CRUS</name>
<dbReference type="AlphaFoldDB" id="A0A4Y7M198"/>
<dbReference type="GO" id="GO:0070877">
    <property type="term" value="C:microprocessor complex"/>
    <property type="evidence" value="ECO:0007669"/>
    <property type="project" value="TreeGrafter"/>
</dbReference>
<evidence type="ECO:0000256" key="7">
    <source>
        <dbReference type="ARBA" id="ARBA00024034"/>
    </source>
</evidence>
<keyword evidence="2 9" id="KW-0694">RNA-binding</keyword>
<dbReference type="PANTHER" id="PTHR11207">
    <property type="entry name" value="RIBONUCLEASE III"/>
    <property type="match status" value="1"/>
</dbReference>
<dbReference type="GO" id="GO:0070125">
    <property type="term" value="P:mitochondrial translational elongation"/>
    <property type="evidence" value="ECO:0007669"/>
    <property type="project" value="TreeGrafter"/>
</dbReference>
<dbReference type="SUPFAM" id="SSF69065">
    <property type="entry name" value="RNase III domain-like"/>
    <property type="match status" value="1"/>
</dbReference>
<dbReference type="GO" id="GO:0003725">
    <property type="term" value="F:double-stranded RNA binding"/>
    <property type="evidence" value="ECO:0007669"/>
    <property type="project" value="InterPro"/>
</dbReference>
<dbReference type="FunFam" id="1.10.1520.10:FF:000039">
    <property type="entry name" value="39S ribosomal protein L44, mitochondrial"/>
    <property type="match status" value="1"/>
</dbReference>
<evidence type="ECO:0000256" key="9">
    <source>
        <dbReference type="PROSITE-ProRule" id="PRU00266"/>
    </source>
</evidence>
<organism evidence="11">
    <name type="scientific">Daphnia dolichocephala</name>
    <dbReference type="NCBI Taxonomy" id="2282166"/>
    <lineage>
        <taxon>Eukaryota</taxon>
        <taxon>Metazoa</taxon>
        <taxon>Ecdysozoa</taxon>
        <taxon>Arthropoda</taxon>
        <taxon>Crustacea</taxon>
        <taxon>Branchiopoda</taxon>
        <taxon>Diplostraca</taxon>
        <taxon>Cladocera</taxon>
        <taxon>Anomopoda</taxon>
        <taxon>Daphniidae</taxon>
        <taxon>Daphnia</taxon>
    </lineage>
</organism>
<sequence>MAAVWKTCQQCLRYGLTNKSLYTALPAINVISKRTFKAHFVAPTLRELKRRKDVEDDRNGGPKIFHRSTFLEWNYDAEIFAFSNRLGEKFNDSSLRAALTHRSYVERETARLSEIGVDSNLLLQDNEALSAEGGEMMSKFINGYLRAVFTQVPEELIQAMHDFLTSTSTLQTVAKHIGLGDLMLCADFPCKPETYVKSFKAIVAALAESSGEERARIFVQDLVVTQLYGQDVNELWNPADPVGNLTAILKREGKAEPEFRLIRQAGSNSILAVYYVGLYSDKNFIAEGAGESLEIAKEMAAREALKHFFHTEDSMRALPFGRQLKNIQSKIAELENQPNLPLSKWISEKVTSVVH</sequence>
<dbReference type="InterPro" id="IPR044444">
    <property type="entry name" value="Ribosomal_mL44_DSRM_metazoa"/>
</dbReference>
<dbReference type="PANTHER" id="PTHR11207:SF5">
    <property type="entry name" value="LARGE RIBOSOMAL SUBUNIT PROTEIN ML44"/>
    <property type="match status" value="1"/>
</dbReference>
<dbReference type="PROSITE" id="PS50137">
    <property type="entry name" value="DS_RBD"/>
    <property type="match status" value="1"/>
</dbReference>
<dbReference type="Pfam" id="PF22892">
    <property type="entry name" value="DSRM_MRPL44"/>
    <property type="match status" value="1"/>
</dbReference>
<evidence type="ECO:0000256" key="3">
    <source>
        <dbReference type="ARBA" id="ARBA00022946"/>
    </source>
</evidence>
<accession>A0A4Y7M198</accession>
<evidence type="ECO:0000256" key="6">
    <source>
        <dbReference type="ARBA" id="ARBA00023274"/>
    </source>
</evidence>
<dbReference type="EMBL" id="LR005779">
    <property type="protein sequence ID" value="SVE75398.1"/>
    <property type="molecule type" value="mRNA"/>
</dbReference>
<keyword evidence="3" id="KW-0809">Transit peptide</keyword>
<dbReference type="InterPro" id="IPR000999">
    <property type="entry name" value="RNase_III_dom"/>
</dbReference>
<evidence type="ECO:0000313" key="11">
    <source>
        <dbReference type="EMBL" id="SVE75398.1"/>
    </source>
</evidence>
<feature type="domain" description="DRBM" evidence="10">
    <location>
        <begin position="240"/>
        <end position="310"/>
    </location>
</feature>
<dbReference type="CDD" id="cd19874">
    <property type="entry name" value="DSRM_MRPL44"/>
    <property type="match status" value="1"/>
</dbReference>
<keyword evidence="4" id="KW-0689">Ribosomal protein</keyword>
<protein>
    <recommendedName>
        <fullName evidence="8">Large ribosomal subunit protein mL44</fullName>
    </recommendedName>
</protein>
<keyword evidence="5" id="KW-0496">Mitochondrion</keyword>
<comment type="subcellular location">
    <subcellularLocation>
        <location evidence="1">Mitochondrion</location>
    </subcellularLocation>
</comment>
<keyword evidence="6" id="KW-0687">Ribonucleoprotein</keyword>
<dbReference type="InterPro" id="IPR055189">
    <property type="entry name" value="RM44_endonuclase"/>
</dbReference>
<dbReference type="Pfam" id="PF22935">
    <property type="entry name" value="RM44_endonuclase"/>
    <property type="match status" value="1"/>
</dbReference>
<dbReference type="InterPro" id="IPR036389">
    <property type="entry name" value="RNase_III_sf"/>
</dbReference>
<evidence type="ECO:0000256" key="8">
    <source>
        <dbReference type="ARBA" id="ARBA00035187"/>
    </source>
</evidence>
<reference evidence="11" key="1">
    <citation type="submission" date="2018-08" db="EMBL/GenBank/DDBJ databases">
        <authorList>
            <person name="Cornetti L."/>
        </authorList>
    </citation>
    <scope>NUCLEOTIDE SEQUENCE</scope>
    <source>
        <strain evidence="11">ZA-DOLI</strain>
    </source>
</reference>
<dbReference type="Gene3D" id="1.10.1520.10">
    <property type="entry name" value="Ribonuclease III domain"/>
    <property type="match status" value="1"/>
</dbReference>
<dbReference type="GO" id="GO:0005762">
    <property type="term" value="C:mitochondrial large ribosomal subunit"/>
    <property type="evidence" value="ECO:0007669"/>
    <property type="project" value="TreeGrafter"/>
</dbReference>
<dbReference type="InterPro" id="IPR014720">
    <property type="entry name" value="dsRBD_dom"/>
</dbReference>
<evidence type="ECO:0000256" key="5">
    <source>
        <dbReference type="ARBA" id="ARBA00023128"/>
    </source>
</evidence>
<evidence type="ECO:0000256" key="2">
    <source>
        <dbReference type="ARBA" id="ARBA00022884"/>
    </source>
</evidence>
<evidence type="ECO:0000259" key="10">
    <source>
        <dbReference type="PROSITE" id="PS50137"/>
    </source>
</evidence>
<dbReference type="SUPFAM" id="SSF54768">
    <property type="entry name" value="dsRNA-binding domain-like"/>
    <property type="match status" value="1"/>
</dbReference>
<dbReference type="FunFam" id="3.30.160.20:FF:000037">
    <property type="entry name" value="39S ribosomal protein L44, mitochondrial"/>
    <property type="match status" value="1"/>
</dbReference>
<evidence type="ECO:0000256" key="4">
    <source>
        <dbReference type="ARBA" id="ARBA00022980"/>
    </source>
</evidence>